<evidence type="ECO:0000313" key="2">
    <source>
        <dbReference type="EMBL" id="KAJ1917694.1"/>
    </source>
</evidence>
<gene>
    <name evidence="2" type="ORF">H4219_003061</name>
</gene>
<name>A0A9W7ZVY0_9FUNG</name>
<dbReference type="PROSITE" id="PS51257">
    <property type="entry name" value="PROKAR_LIPOPROTEIN"/>
    <property type="match status" value="1"/>
</dbReference>
<keyword evidence="1" id="KW-0472">Membrane</keyword>
<dbReference type="Proteomes" id="UP001150538">
    <property type="component" value="Unassembled WGS sequence"/>
</dbReference>
<evidence type="ECO:0000313" key="3">
    <source>
        <dbReference type="Proteomes" id="UP001150538"/>
    </source>
</evidence>
<reference evidence="2" key="1">
    <citation type="submission" date="2022-07" db="EMBL/GenBank/DDBJ databases">
        <title>Phylogenomic reconstructions and comparative analyses of Kickxellomycotina fungi.</title>
        <authorList>
            <person name="Reynolds N.K."/>
            <person name="Stajich J.E."/>
            <person name="Barry K."/>
            <person name="Grigoriev I.V."/>
            <person name="Crous P."/>
            <person name="Smith M.E."/>
        </authorList>
    </citation>
    <scope>NUCLEOTIDE SEQUENCE</scope>
    <source>
        <strain evidence="2">NBRC 100468</strain>
    </source>
</reference>
<organism evidence="2 3">
    <name type="scientific">Mycoemilia scoparia</name>
    <dbReference type="NCBI Taxonomy" id="417184"/>
    <lineage>
        <taxon>Eukaryota</taxon>
        <taxon>Fungi</taxon>
        <taxon>Fungi incertae sedis</taxon>
        <taxon>Zoopagomycota</taxon>
        <taxon>Kickxellomycotina</taxon>
        <taxon>Kickxellomycetes</taxon>
        <taxon>Kickxellales</taxon>
        <taxon>Kickxellaceae</taxon>
        <taxon>Mycoemilia</taxon>
    </lineage>
</organism>
<proteinExistence type="predicted"/>
<comment type="caution">
    <text evidence="2">The sequence shown here is derived from an EMBL/GenBank/DDBJ whole genome shotgun (WGS) entry which is preliminary data.</text>
</comment>
<dbReference type="AlphaFoldDB" id="A0A9W7ZVY0"/>
<keyword evidence="1" id="KW-1133">Transmembrane helix</keyword>
<keyword evidence="1" id="KW-0812">Transmembrane</keyword>
<sequence length="139" mass="15781">MVVVENRRLLYILVVLIAQIYLSITACGIPIPYGAKKLLNIAEDHEAYKVENNSLYLGPLLDYAEAIECPEASTNLKWNTMEDTVKGFEVLMKCTMDNLEASIGYGEMEDSKQWGLLFNWIYHAWYVAKHSSDSSVKPN</sequence>
<dbReference type="EMBL" id="JANBPU010000064">
    <property type="protein sequence ID" value="KAJ1917694.1"/>
    <property type="molecule type" value="Genomic_DNA"/>
</dbReference>
<protein>
    <submittedName>
        <fullName evidence="2">Uncharacterized protein</fullName>
    </submittedName>
</protein>
<evidence type="ECO:0000256" key="1">
    <source>
        <dbReference type="SAM" id="Phobius"/>
    </source>
</evidence>
<keyword evidence="3" id="KW-1185">Reference proteome</keyword>
<feature type="transmembrane region" description="Helical" evidence="1">
    <location>
        <begin position="9"/>
        <end position="31"/>
    </location>
</feature>
<accession>A0A9W7ZVY0</accession>